<protein>
    <submittedName>
        <fullName evidence="2">Uncharacterized protein</fullName>
    </submittedName>
</protein>
<feature type="compositionally biased region" description="Basic and acidic residues" evidence="1">
    <location>
        <begin position="1"/>
        <end position="11"/>
    </location>
</feature>
<evidence type="ECO:0000313" key="2">
    <source>
        <dbReference type="EMBL" id="ODA33675.1"/>
    </source>
</evidence>
<accession>A0A1C3EKC2</accession>
<dbReference type="STRING" id="1841610.A6X21_18275"/>
<dbReference type="EMBL" id="LYDR01000050">
    <property type="protein sequence ID" value="ODA33675.1"/>
    <property type="molecule type" value="Genomic_DNA"/>
</dbReference>
<feature type="region of interest" description="Disordered" evidence="1">
    <location>
        <begin position="1"/>
        <end position="66"/>
    </location>
</feature>
<organism evidence="2 3">
    <name type="scientific">Planctopirus hydrillae</name>
    <dbReference type="NCBI Taxonomy" id="1841610"/>
    <lineage>
        <taxon>Bacteria</taxon>
        <taxon>Pseudomonadati</taxon>
        <taxon>Planctomycetota</taxon>
        <taxon>Planctomycetia</taxon>
        <taxon>Planctomycetales</taxon>
        <taxon>Planctomycetaceae</taxon>
        <taxon>Planctopirus</taxon>
    </lineage>
</organism>
<dbReference type="Proteomes" id="UP000094828">
    <property type="component" value="Unassembled WGS sequence"/>
</dbReference>
<gene>
    <name evidence="2" type="ORF">A6X21_18275</name>
</gene>
<name>A0A1C3EKC2_9PLAN</name>
<comment type="caution">
    <text evidence="2">The sequence shown here is derived from an EMBL/GenBank/DDBJ whole genome shotgun (WGS) entry which is preliminary data.</text>
</comment>
<keyword evidence="3" id="KW-1185">Reference proteome</keyword>
<evidence type="ECO:0000313" key="3">
    <source>
        <dbReference type="Proteomes" id="UP000094828"/>
    </source>
</evidence>
<reference evidence="2 3" key="1">
    <citation type="submission" date="2016-05" db="EMBL/GenBank/DDBJ databases">
        <title>Genomic and physiological characterization of Planctopirus sp. isolated from fresh water lake.</title>
        <authorList>
            <person name="Subhash Y."/>
            <person name="Ramana C."/>
        </authorList>
    </citation>
    <scope>NUCLEOTIDE SEQUENCE [LARGE SCALE GENOMIC DNA]</scope>
    <source>
        <strain evidence="2 3">JC280</strain>
    </source>
</reference>
<proteinExistence type="predicted"/>
<feature type="compositionally biased region" description="Basic residues" evidence="1">
    <location>
        <begin position="12"/>
        <end position="24"/>
    </location>
</feature>
<evidence type="ECO:0000256" key="1">
    <source>
        <dbReference type="SAM" id="MobiDB-lite"/>
    </source>
</evidence>
<sequence length="66" mass="7142">MIEERRAEGRKKQSQKSGSRRFKNNPRPVPRLSVSGEGVAARPGEALADGSCESNHIPRAGKEAAK</sequence>
<dbReference type="AlphaFoldDB" id="A0A1C3EKC2"/>